<keyword evidence="4" id="KW-0808">Transferase</keyword>
<evidence type="ECO:0000256" key="5">
    <source>
        <dbReference type="ARBA" id="ARBA00022777"/>
    </source>
</evidence>
<evidence type="ECO:0000256" key="9">
    <source>
        <dbReference type="SAM" id="SignalP"/>
    </source>
</evidence>
<dbReference type="InterPro" id="IPR019734">
    <property type="entry name" value="TPR_rpt"/>
</dbReference>
<dbReference type="InterPro" id="IPR005467">
    <property type="entry name" value="His_kinase_dom"/>
</dbReference>
<accession>A0A418YE04</accession>
<dbReference type="EMBL" id="QZCH01000014">
    <property type="protein sequence ID" value="RJG42777.1"/>
    <property type="molecule type" value="Genomic_DNA"/>
</dbReference>
<evidence type="ECO:0000256" key="8">
    <source>
        <dbReference type="SAM" id="Phobius"/>
    </source>
</evidence>
<dbReference type="Gene3D" id="1.25.40.10">
    <property type="entry name" value="Tetratricopeptide repeat domain"/>
    <property type="match status" value="3"/>
</dbReference>
<keyword evidence="8" id="KW-0472">Membrane</keyword>
<dbReference type="InterPro" id="IPR011990">
    <property type="entry name" value="TPR-like_helical_dom_sf"/>
</dbReference>
<dbReference type="InterPro" id="IPR036890">
    <property type="entry name" value="HATPase_C_sf"/>
</dbReference>
<dbReference type="PROSITE" id="PS50109">
    <property type="entry name" value="HIS_KIN"/>
    <property type="match status" value="1"/>
</dbReference>
<dbReference type="PRINTS" id="PR00344">
    <property type="entry name" value="BCTRLSENSOR"/>
</dbReference>
<evidence type="ECO:0000259" key="10">
    <source>
        <dbReference type="PROSITE" id="PS50109"/>
    </source>
</evidence>
<keyword evidence="8" id="KW-1133">Transmembrane helix</keyword>
<dbReference type="SUPFAM" id="SSF47384">
    <property type="entry name" value="Homodimeric domain of signal transducing histidine kinase"/>
    <property type="match status" value="1"/>
</dbReference>
<evidence type="ECO:0000256" key="2">
    <source>
        <dbReference type="ARBA" id="ARBA00012438"/>
    </source>
</evidence>
<keyword evidence="3" id="KW-0597">Phosphoprotein</keyword>
<evidence type="ECO:0000256" key="4">
    <source>
        <dbReference type="ARBA" id="ARBA00022679"/>
    </source>
</evidence>
<keyword evidence="7" id="KW-0175">Coiled coil</keyword>
<dbReference type="InterPro" id="IPR036097">
    <property type="entry name" value="HisK_dim/P_sf"/>
</dbReference>
<dbReference type="GO" id="GO:0005886">
    <property type="term" value="C:plasma membrane"/>
    <property type="evidence" value="ECO:0007669"/>
    <property type="project" value="TreeGrafter"/>
</dbReference>
<evidence type="ECO:0000313" key="12">
    <source>
        <dbReference type="Proteomes" id="UP000283255"/>
    </source>
</evidence>
<dbReference type="Gene3D" id="3.30.565.10">
    <property type="entry name" value="Histidine kinase-like ATPase, C-terminal domain"/>
    <property type="match status" value="1"/>
</dbReference>
<dbReference type="PANTHER" id="PTHR45453:SF1">
    <property type="entry name" value="PHOSPHATE REGULON SENSOR PROTEIN PHOR"/>
    <property type="match status" value="1"/>
</dbReference>
<dbReference type="Pfam" id="PF13424">
    <property type="entry name" value="TPR_12"/>
    <property type="match status" value="1"/>
</dbReference>
<dbReference type="SMART" id="SM00028">
    <property type="entry name" value="TPR"/>
    <property type="match status" value="6"/>
</dbReference>
<dbReference type="GO" id="GO:0000155">
    <property type="term" value="F:phosphorelay sensor kinase activity"/>
    <property type="evidence" value="ECO:0007669"/>
    <property type="project" value="InterPro"/>
</dbReference>
<dbReference type="GO" id="GO:0016036">
    <property type="term" value="P:cellular response to phosphate starvation"/>
    <property type="evidence" value="ECO:0007669"/>
    <property type="project" value="TreeGrafter"/>
</dbReference>
<keyword evidence="9" id="KW-0732">Signal</keyword>
<feature type="transmembrane region" description="Helical" evidence="8">
    <location>
        <begin position="467"/>
        <end position="485"/>
    </location>
</feature>
<evidence type="ECO:0000256" key="6">
    <source>
        <dbReference type="ARBA" id="ARBA00023012"/>
    </source>
</evidence>
<dbReference type="CDD" id="cd00082">
    <property type="entry name" value="HisKA"/>
    <property type="match status" value="1"/>
</dbReference>
<protein>
    <recommendedName>
        <fullName evidence="2">histidine kinase</fullName>
        <ecNumber evidence="2">2.7.13.3</ecNumber>
    </recommendedName>
</protein>
<reference evidence="11 12" key="1">
    <citation type="submission" date="2018-09" db="EMBL/GenBank/DDBJ databases">
        <authorList>
            <person name="Wang F."/>
        </authorList>
    </citation>
    <scope>NUCLEOTIDE SEQUENCE [LARGE SCALE GENOMIC DNA]</scope>
    <source>
        <strain evidence="11 12">PLHSC7-2</strain>
    </source>
</reference>
<dbReference type="InterPro" id="IPR004358">
    <property type="entry name" value="Sig_transdc_His_kin-like_C"/>
</dbReference>
<dbReference type="SUPFAM" id="SSF55874">
    <property type="entry name" value="ATPase domain of HSP90 chaperone/DNA topoisomerase II/histidine kinase"/>
    <property type="match status" value="1"/>
</dbReference>
<evidence type="ECO:0000313" key="11">
    <source>
        <dbReference type="EMBL" id="RJG42777.1"/>
    </source>
</evidence>
<feature type="signal peptide" evidence="9">
    <location>
        <begin position="1"/>
        <end position="25"/>
    </location>
</feature>
<feature type="coiled-coil region" evidence="7">
    <location>
        <begin position="522"/>
        <end position="549"/>
    </location>
</feature>
<dbReference type="InterPro" id="IPR003594">
    <property type="entry name" value="HATPase_dom"/>
</dbReference>
<dbReference type="AlphaFoldDB" id="A0A418YE04"/>
<name>A0A418YE04_9GAMM</name>
<feature type="chain" id="PRO_5019432749" description="histidine kinase" evidence="9">
    <location>
        <begin position="26"/>
        <end position="744"/>
    </location>
</feature>
<feature type="domain" description="Histidine kinase" evidence="10">
    <location>
        <begin position="513"/>
        <end position="729"/>
    </location>
</feature>
<comment type="caution">
    <text evidence="11">The sequence shown here is derived from an EMBL/GenBank/DDBJ whole genome shotgun (WGS) entry which is preliminary data.</text>
</comment>
<organism evidence="11 12">
    <name type="scientific">Motilimonas pumila</name>
    <dbReference type="NCBI Taxonomy" id="2303987"/>
    <lineage>
        <taxon>Bacteria</taxon>
        <taxon>Pseudomonadati</taxon>
        <taxon>Pseudomonadota</taxon>
        <taxon>Gammaproteobacteria</taxon>
        <taxon>Alteromonadales</taxon>
        <taxon>Alteromonadales genera incertae sedis</taxon>
        <taxon>Motilimonas</taxon>
    </lineage>
</organism>
<keyword evidence="8" id="KW-0812">Transmembrane</keyword>
<evidence type="ECO:0000256" key="3">
    <source>
        <dbReference type="ARBA" id="ARBA00022553"/>
    </source>
</evidence>
<evidence type="ECO:0000256" key="7">
    <source>
        <dbReference type="SAM" id="Coils"/>
    </source>
</evidence>
<proteinExistence type="predicted"/>
<dbReference type="SMART" id="SM00388">
    <property type="entry name" value="HisKA"/>
    <property type="match status" value="1"/>
</dbReference>
<reference evidence="11 12" key="2">
    <citation type="submission" date="2019-01" db="EMBL/GenBank/DDBJ databases">
        <title>Motilimonas pumilus sp. nov., isolated from the gut of sea cucumber (Apostichopus japonicus).</title>
        <authorList>
            <person name="Wang F.-Q."/>
            <person name="Ren L.-H."/>
            <person name="Lin Y.-W."/>
            <person name="Sun G.-H."/>
            <person name="Du Z.-J."/>
            <person name="Zhao J.-X."/>
            <person name="Liu X.-J."/>
            <person name="Liu L.-J."/>
        </authorList>
    </citation>
    <scope>NUCLEOTIDE SEQUENCE [LARGE SCALE GENOMIC DNA]</scope>
    <source>
        <strain evidence="11 12">PLHSC7-2</strain>
    </source>
</reference>
<keyword evidence="6" id="KW-0902">Two-component regulatory system</keyword>
<dbReference type="PANTHER" id="PTHR45453">
    <property type="entry name" value="PHOSPHATE REGULON SENSOR PROTEIN PHOR"/>
    <property type="match status" value="1"/>
</dbReference>
<keyword evidence="12" id="KW-1185">Reference proteome</keyword>
<dbReference type="Proteomes" id="UP000283255">
    <property type="component" value="Unassembled WGS sequence"/>
</dbReference>
<dbReference type="SMART" id="SM00387">
    <property type="entry name" value="HATPase_c"/>
    <property type="match status" value="1"/>
</dbReference>
<dbReference type="EC" id="2.7.13.3" evidence="2"/>
<dbReference type="SUPFAM" id="SSF48452">
    <property type="entry name" value="TPR-like"/>
    <property type="match status" value="2"/>
</dbReference>
<comment type="catalytic activity">
    <reaction evidence="1">
        <text>ATP + protein L-histidine = ADP + protein N-phospho-L-histidine.</text>
        <dbReference type="EC" id="2.7.13.3"/>
    </reaction>
</comment>
<dbReference type="Gene3D" id="1.10.287.130">
    <property type="match status" value="1"/>
</dbReference>
<keyword evidence="5" id="KW-0418">Kinase</keyword>
<dbReference type="Pfam" id="PF02518">
    <property type="entry name" value="HATPase_c"/>
    <property type="match status" value="1"/>
</dbReference>
<dbReference type="Pfam" id="PF00512">
    <property type="entry name" value="HisKA"/>
    <property type="match status" value="1"/>
</dbReference>
<dbReference type="GO" id="GO:0004721">
    <property type="term" value="F:phosphoprotein phosphatase activity"/>
    <property type="evidence" value="ECO:0007669"/>
    <property type="project" value="TreeGrafter"/>
</dbReference>
<gene>
    <name evidence="11" type="ORF">D1Z90_11855</name>
</gene>
<sequence length="744" mass="83066">MNAWCKRLSCALLIVVSLFPFSISAKHINNIEHPNSDSSIGLLSLASFSYLPRVGKPTQQTLSIPELEHLSVKINIAFQLNETEEGILLATEMLALANKTGDLLAVAQGQSLLAHGLNLIGQYHSSLQVFNQAAEKYRQLALPEHLLVTQVQLASVYQALDKSHLAQQAMQQAYGLLAELTDEASLHRVIAFLTSMYQQRGDLDTALEYAVELLAYYRQHNEDLIAGSLAQIGILYFQSMQPEKALFYLLEATSSQYELADNLKVSVYLFLAKSYLELNQLSSAKHYARLSEHLLQQQDFPELLALSQLVYGNIANREGDFVLALSYFEQAQAMLERIAAKGHLAQVKLGIATTYYGQKNFSKAISMAQDILQLDLTHSNHERVKLNAYQLLSDVYAQQKDFEQSLVNYRIFHYLANAQHYAHAPATRTIAQVQADVISNEFKLALLTKKHELRQTIHANFQWQRNLVLISLLILAIAGIVAFFSHTKRKQLADLENRLLADTLARKKALMAEVFHDLRTPLSVLKLKLECLEDDVEENKEQAYELLHNRVAYINELLADLYQLAQVNTDVASINKRTFLLLPMFNDLNQQFKALAIAKGLSFEPNLHLAAGASMYGDALRLEQVLSNLLQNSIHYTDAPGLVAFNVTVRSSRCNIVIRDSSPGVSADDLGQLFDRAYRGDSGKSRQQTGSGLGLAICKKYVEMHQGTMQAQHCELGGLQINIELPLKPLTGARIAAELMGEAS</sequence>
<dbReference type="InterPro" id="IPR050351">
    <property type="entry name" value="BphY/WalK/GraS-like"/>
</dbReference>
<dbReference type="InterPro" id="IPR003661">
    <property type="entry name" value="HisK_dim/P_dom"/>
</dbReference>
<evidence type="ECO:0000256" key="1">
    <source>
        <dbReference type="ARBA" id="ARBA00000085"/>
    </source>
</evidence>